<gene>
    <name evidence="2" type="ORF">BKA67DRAFT_535436</name>
</gene>
<organism evidence="2 3">
    <name type="scientific">Truncatella angustata</name>
    <dbReference type="NCBI Taxonomy" id="152316"/>
    <lineage>
        <taxon>Eukaryota</taxon>
        <taxon>Fungi</taxon>
        <taxon>Dikarya</taxon>
        <taxon>Ascomycota</taxon>
        <taxon>Pezizomycotina</taxon>
        <taxon>Sordariomycetes</taxon>
        <taxon>Xylariomycetidae</taxon>
        <taxon>Amphisphaeriales</taxon>
        <taxon>Sporocadaceae</taxon>
        <taxon>Truncatella</taxon>
    </lineage>
</organism>
<sequence>MGSGRPAKKAGEAPAPLCTRTTSGRHDSFGSDTSYTYELTSEPHKKRSSSSYHDRVTPSRKSSSSSSKSTHALWPPLKPMATRRVLCDGNHQVGVEERMIYIEAFSAVHLEGGYRIVLLLPQVGIHPWKFWQAQSYTYLSLCKVYIVVLKGINYIGSAQVVAANFHQMRTAWRIDRQTSHMCTEPTKVHVLDLRPELKAEPEFSPILELSKLN</sequence>
<feature type="compositionally biased region" description="Low complexity" evidence="1">
    <location>
        <begin position="59"/>
        <end position="69"/>
    </location>
</feature>
<evidence type="ECO:0000256" key="1">
    <source>
        <dbReference type="SAM" id="MobiDB-lite"/>
    </source>
</evidence>
<evidence type="ECO:0000313" key="2">
    <source>
        <dbReference type="EMBL" id="KAH6654097.1"/>
    </source>
</evidence>
<proteinExistence type="predicted"/>
<keyword evidence="3" id="KW-1185">Reference proteome</keyword>
<comment type="caution">
    <text evidence="2">The sequence shown here is derived from an EMBL/GenBank/DDBJ whole genome shotgun (WGS) entry which is preliminary data.</text>
</comment>
<dbReference type="GeneID" id="70128906"/>
<dbReference type="Proteomes" id="UP000758603">
    <property type="component" value="Unassembled WGS sequence"/>
</dbReference>
<reference evidence="2" key="1">
    <citation type="journal article" date="2021" name="Nat. Commun.">
        <title>Genetic determinants of endophytism in the Arabidopsis root mycobiome.</title>
        <authorList>
            <person name="Mesny F."/>
            <person name="Miyauchi S."/>
            <person name="Thiergart T."/>
            <person name="Pickel B."/>
            <person name="Atanasova L."/>
            <person name="Karlsson M."/>
            <person name="Huettel B."/>
            <person name="Barry K.W."/>
            <person name="Haridas S."/>
            <person name="Chen C."/>
            <person name="Bauer D."/>
            <person name="Andreopoulos W."/>
            <person name="Pangilinan J."/>
            <person name="LaButti K."/>
            <person name="Riley R."/>
            <person name="Lipzen A."/>
            <person name="Clum A."/>
            <person name="Drula E."/>
            <person name="Henrissat B."/>
            <person name="Kohler A."/>
            <person name="Grigoriev I.V."/>
            <person name="Martin F.M."/>
            <person name="Hacquard S."/>
        </authorList>
    </citation>
    <scope>NUCLEOTIDE SEQUENCE</scope>
    <source>
        <strain evidence="2">MPI-SDFR-AT-0073</strain>
    </source>
</reference>
<accession>A0A9P8ULD2</accession>
<protein>
    <submittedName>
        <fullName evidence="2">Uncharacterized protein</fullName>
    </submittedName>
</protein>
<name>A0A9P8ULD2_9PEZI</name>
<feature type="compositionally biased region" description="Polar residues" evidence="1">
    <location>
        <begin position="30"/>
        <end position="39"/>
    </location>
</feature>
<dbReference type="RefSeq" id="XP_045958367.1">
    <property type="nucleotide sequence ID" value="XM_046100014.1"/>
</dbReference>
<dbReference type="EMBL" id="JAGPXC010000004">
    <property type="protein sequence ID" value="KAH6654097.1"/>
    <property type="molecule type" value="Genomic_DNA"/>
</dbReference>
<feature type="region of interest" description="Disordered" evidence="1">
    <location>
        <begin position="1"/>
        <end position="74"/>
    </location>
</feature>
<evidence type="ECO:0000313" key="3">
    <source>
        <dbReference type="Proteomes" id="UP000758603"/>
    </source>
</evidence>
<dbReference type="AlphaFoldDB" id="A0A9P8ULD2"/>